<comment type="caution">
    <text evidence="3">The sequence shown here is derived from an EMBL/GenBank/DDBJ whole genome shotgun (WGS) entry which is preliminary data.</text>
</comment>
<sequence length="468" mass="52525">MIRNGYMARNPLSAEWNKQLRSAFPDLFTGSGKENYKPIIRSTAAGFAIIGTSGVGKTTAIESVLSLYPQVITHTEYNGQSLDRKQLVWLKLDCPFDGSIKGLCLNFFQAIDAVLGTSYYKKFGNSRRTTDELLPNMAALASTLGLGVLVIDEIQRLSEAKSGGGAKMLNFFVQLINTIGVPVILVGTFKALHMMMREFAQARRSAGQGDLIWANFAQDEIWDYFIENLWEYQWTAKENPLTPELSQTLYEESQGIPDIAVKLYMISQWQAIGESETITPKLIREVAKESLKIAKPILDALKKRDTNELSKISDIHPPIQNLDEYFHKAKERITIEGTLNNLRNQQKAMKDNTSEESIILEVAQWLVDAGIDPNIARQCAEKSIQRNGTEYDLSKVKQDAIVFALNLNLNRAGKKSTTKQRKISKKEEAYFPGDLRAVLDQAKKEGKSPYEAFKEIGLIQSVEEILAM</sequence>
<evidence type="ECO:0000313" key="4">
    <source>
        <dbReference type="Proteomes" id="UP000773850"/>
    </source>
</evidence>
<dbReference type="Proteomes" id="UP000773850">
    <property type="component" value="Unassembled WGS sequence"/>
</dbReference>
<feature type="transmembrane region" description="Helical" evidence="1">
    <location>
        <begin position="171"/>
        <end position="192"/>
    </location>
</feature>
<keyword evidence="1" id="KW-0472">Membrane</keyword>
<dbReference type="Pfam" id="PF13401">
    <property type="entry name" value="AAA_22"/>
    <property type="match status" value="1"/>
</dbReference>
<keyword evidence="1" id="KW-0812">Transmembrane</keyword>
<protein>
    <submittedName>
        <fullName evidence="3">Tn7-like transposition protein C</fullName>
    </submittedName>
</protein>
<evidence type="ECO:0000313" key="3">
    <source>
        <dbReference type="EMBL" id="KAF6509301.1"/>
    </source>
</evidence>
<name>A0ABQ7HB15_GEOSE</name>
<dbReference type="InterPro" id="IPR027417">
    <property type="entry name" value="P-loop_NTPase"/>
</dbReference>
<dbReference type="InterPro" id="IPR049945">
    <property type="entry name" value="AAA_22"/>
</dbReference>
<feature type="domain" description="ORC1/DEAH AAA+ ATPase" evidence="2">
    <location>
        <begin position="42"/>
        <end position="194"/>
    </location>
</feature>
<keyword evidence="4" id="KW-1185">Reference proteome</keyword>
<dbReference type="Gene3D" id="3.40.50.300">
    <property type="entry name" value="P-loop containing nucleotide triphosphate hydrolases"/>
    <property type="match status" value="1"/>
</dbReference>
<reference evidence="3 4" key="1">
    <citation type="submission" date="2016-03" db="EMBL/GenBank/DDBJ databases">
        <title>Spore heat resistance.</title>
        <authorList>
            <person name="Boekhorst J."/>
            <person name="Berendsen E.M."/>
            <person name="Wells-Bennik M.H."/>
            <person name="Kuipers O.P."/>
        </authorList>
    </citation>
    <scope>NUCLEOTIDE SEQUENCE [LARGE SCALE GENOMIC DNA]</scope>
    <source>
        <strain evidence="3 4">GS8</strain>
    </source>
</reference>
<evidence type="ECO:0000256" key="1">
    <source>
        <dbReference type="SAM" id="Phobius"/>
    </source>
</evidence>
<keyword evidence="1" id="KW-1133">Transmembrane helix</keyword>
<dbReference type="EMBL" id="LUCS01000042">
    <property type="protein sequence ID" value="KAF6509301.1"/>
    <property type="molecule type" value="Genomic_DNA"/>
</dbReference>
<feature type="transmembrane region" description="Helical" evidence="1">
    <location>
        <begin position="133"/>
        <end position="151"/>
    </location>
</feature>
<organism evidence="3 4">
    <name type="scientific">Geobacillus stearothermophilus</name>
    <name type="common">Bacillus stearothermophilus</name>
    <dbReference type="NCBI Taxonomy" id="1422"/>
    <lineage>
        <taxon>Bacteria</taxon>
        <taxon>Bacillati</taxon>
        <taxon>Bacillota</taxon>
        <taxon>Bacilli</taxon>
        <taxon>Bacillales</taxon>
        <taxon>Anoxybacillaceae</taxon>
        <taxon>Geobacillus</taxon>
    </lineage>
</organism>
<accession>A0ABQ7HB15</accession>
<proteinExistence type="predicted"/>
<dbReference type="SUPFAM" id="SSF52540">
    <property type="entry name" value="P-loop containing nucleoside triphosphate hydrolases"/>
    <property type="match status" value="1"/>
</dbReference>
<evidence type="ECO:0000259" key="2">
    <source>
        <dbReference type="Pfam" id="PF13401"/>
    </source>
</evidence>
<gene>
    <name evidence="3" type="ORF">GS8_3353</name>
</gene>